<keyword evidence="1" id="KW-0472">Membrane</keyword>
<comment type="caution">
    <text evidence="2">The sequence shown here is derived from an EMBL/GenBank/DDBJ whole genome shotgun (WGS) entry which is preliminary data.</text>
</comment>
<sequence length="159" mass="18243">FPSLSKIPNIFLENITGQYGMYTRLLNLEESIDTRYDIFFSEIEKTQIGSLPFYFGSGKGYYETVQGIVKIGMHSQFSRLINEVGVIGLLMWLGFFGVLIYFFSKSRALSTSESRVAISFTLSFLCTFYSYDVLLIAKSAFLFWIFIFMTLAYTKRCSA</sequence>
<name>X1F238_9ZZZZ</name>
<evidence type="ECO:0000313" key="2">
    <source>
        <dbReference type="EMBL" id="GAH39696.1"/>
    </source>
</evidence>
<dbReference type="EMBL" id="BARU01012317">
    <property type="protein sequence ID" value="GAH39696.1"/>
    <property type="molecule type" value="Genomic_DNA"/>
</dbReference>
<evidence type="ECO:0008006" key="3">
    <source>
        <dbReference type="Google" id="ProtNLM"/>
    </source>
</evidence>
<evidence type="ECO:0000256" key="1">
    <source>
        <dbReference type="SAM" id="Phobius"/>
    </source>
</evidence>
<feature type="transmembrane region" description="Helical" evidence="1">
    <location>
        <begin position="84"/>
        <end position="103"/>
    </location>
</feature>
<accession>X1F238</accession>
<keyword evidence="1" id="KW-1133">Transmembrane helix</keyword>
<feature type="non-terminal residue" evidence="2">
    <location>
        <position position="1"/>
    </location>
</feature>
<reference evidence="2" key="1">
    <citation type="journal article" date="2014" name="Front. Microbiol.">
        <title>High frequency of phylogenetically diverse reductive dehalogenase-homologous genes in deep subseafloor sedimentary metagenomes.</title>
        <authorList>
            <person name="Kawai M."/>
            <person name="Futagami T."/>
            <person name="Toyoda A."/>
            <person name="Takaki Y."/>
            <person name="Nishi S."/>
            <person name="Hori S."/>
            <person name="Arai W."/>
            <person name="Tsubouchi T."/>
            <person name="Morono Y."/>
            <person name="Uchiyama I."/>
            <person name="Ito T."/>
            <person name="Fujiyama A."/>
            <person name="Inagaki F."/>
            <person name="Takami H."/>
        </authorList>
    </citation>
    <scope>NUCLEOTIDE SEQUENCE</scope>
    <source>
        <strain evidence="2">Expedition CK06-06</strain>
    </source>
</reference>
<feature type="transmembrane region" description="Helical" evidence="1">
    <location>
        <begin position="137"/>
        <end position="154"/>
    </location>
</feature>
<proteinExistence type="predicted"/>
<gene>
    <name evidence="2" type="ORF">S03H2_22766</name>
</gene>
<dbReference type="AlphaFoldDB" id="X1F238"/>
<keyword evidence="1" id="KW-0812">Transmembrane</keyword>
<organism evidence="2">
    <name type="scientific">marine sediment metagenome</name>
    <dbReference type="NCBI Taxonomy" id="412755"/>
    <lineage>
        <taxon>unclassified sequences</taxon>
        <taxon>metagenomes</taxon>
        <taxon>ecological metagenomes</taxon>
    </lineage>
</organism>
<protein>
    <recommendedName>
        <fullName evidence="3">O-antigen ligase domain-containing protein</fullName>
    </recommendedName>
</protein>